<evidence type="ECO:0000313" key="2">
    <source>
        <dbReference type="EMBL" id="ORY29993.1"/>
    </source>
</evidence>
<comment type="caution">
    <text evidence="2">The sequence shown here is derived from an EMBL/GenBank/DDBJ whole genome shotgun (WGS) entry which is preliminary data.</text>
</comment>
<evidence type="ECO:0000256" key="1">
    <source>
        <dbReference type="SAM" id="Phobius"/>
    </source>
</evidence>
<evidence type="ECO:0000313" key="3">
    <source>
        <dbReference type="Proteomes" id="UP000193986"/>
    </source>
</evidence>
<proteinExistence type="predicted"/>
<dbReference type="EMBL" id="MCFC01000022">
    <property type="protein sequence ID" value="ORY29993.1"/>
    <property type="molecule type" value="Genomic_DNA"/>
</dbReference>
<reference evidence="2 3" key="1">
    <citation type="submission" date="2016-07" db="EMBL/GenBank/DDBJ databases">
        <title>Pervasive Adenine N6-methylation of Active Genes in Fungi.</title>
        <authorList>
            <consortium name="DOE Joint Genome Institute"/>
            <person name="Mondo S.J."/>
            <person name="Dannebaum R.O."/>
            <person name="Kuo R.C."/>
            <person name="Labutti K."/>
            <person name="Haridas S."/>
            <person name="Kuo A."/>
            <person name="Salamov A."/>
            <person name="Ahrendt S.R."/>
            <person name="Lipzen A."/>
            <person name="Sullivan W."/>
            <person name="Andreopoulos W.B."/>
            <person name="Clum A."/>
            <person name="Lindquist E."/>
            <person name="Daum C."/>
            <person name="Ramamoorthy G.K."/>
            <person name="Gryganskyi A."/>
            <person name="Culley D."/>
            <person name="Magnuson J.K."/>
            <person name="James T.Y."/>
            <person name="O'Malley M.A."/>
            <person name="Stajich J.E."/>
            <person name="Spatafora J.W."/>
            <person name="Visel A."/>
            <person name="Grigoriev I.V."/>
        </authorList>
    </citation>
    <scope>NUCLEOTIDE SEQUENCE [LARGE SCALE GENOMIC DNA]</scope>
    <source>
        <strain evidence="2 3">68-887.2</strain>
    </source>
</reference>
<dbReference type="Proteomes" id="UP000193986">
    <property type="component" value="Unassembled WGS sequence"/>
</dbReference>
<sequence length="79" mass="9132">MATQDDVCRKILIYRGIDSRLITLILLVYFFNYSVSLNVHKHRRRVRDGQAAASFSGFRRYRFTNKASSLVGPVFASFI</sequence>
<keyword evidence="3" id="KW-1185">Reference proteome</keyword>
<dbReference type="AlphaFoldDB" id="A0A1Y2B5A7"/>
<keyword evidence="1" id="KW-0812">Transmembrane</keyword>
<protein>
    <submittedName>
        <fullName evidence="2">Uncharacterized protein</fullName>
    </submittedName>
</protein>
<keyword evidence="1" id="KW-1133">Transmembrane helix</keyword>
<gene>
    <name evidence="2" type="ORF">BCR39DRAFT_530469</name>
</gene>
<feature type="transmembrane region" description="Helical" evidence="1">
    <location>
        <begin position="21"/>
        <end position="39"/>
    </location>
</feature>
<name>A0A1Y2B5A7_9TREE</name>
<accession>A0A1Y2B5A7</accession>
<organism evidence="2 3">
    <name type="scientific">Naematelia encephala</name>
    <dbReference type="NCBI Taxonomy" id="71784"/>
    <lineage>
        <taxon>Eukaryota</taxon>
        <taxon>Fungi</taxon>
        <taxon>Dikarya</taxon>
        <taxon>Basidiomycota</taxon>
        <taxon>Agaricomycotina</taxon>
        <taxon>Tremellomycetes</taxon>
        <taxon>Tremellales</taxon>
        <taxon>Naemateliaceae</taxon>
        <taxon>Naematelia</taxon>
    </lineage>
</organism>
<keyword evidence="1" id="KW-0472">Membrane</keyword>
<dbReference type="InParanoid" id="A0A1Y2B5A7"/>